<organism evidence="2 3">
    <name type="scientific">Candidatus Faeciplasma avium</name>
    <dbReference type="NCBI Taxonomy" id="2840798"/>
    <lineage>
        <taxon>Bacteria</taxon>
        <taxon>Bacillati</taxon>
        <taxon>Bacillota</taxon>
        <taxon>Clostridia</taxon>
        <taxon>Eubacteriales</taxon>
        <taxon>Oscillospiraceae</taxon>
        <taxon>Oscillospiraceae incertae sedis</taxon>
        <taxon>Candidatus Faeciplasma</taxon>
    </lineage>
</organism>
<evidence type="ECO:0000256" key="1">
    <source>
        <dbReference type="SAM" id="Phobius"/>
    </source>
</evidence>
<dbReference type="Proteomes" id="UP000823960">
    <property type="component" value="Unassembled WGS sequence"/>
</dbReference>
<keyword evidence="1" id="KW-1133">Transmembrane helix</keyword>
<evidence type="ECO:0000313" key="2">
    <source>
        <dbReference type="EMBL" id="HIV10430.1"/>
    </source>
</evidence>
<name>A0A9D1NQV1_9FIRM</name>
<reference evidence="2" key="2">
    <citation type="journal article" date="2021" name="PeerJ">
        <title>Extensive microbial diversity within the chicken gut microbiome revealed by metagenomics and culture.</title>
        <authorList>
            <person name="Gilroy R."/>
            <person name="Ravi A."/>
            <person name="Getino M."/>
            <person name="Pursley I."/>
            <person name="Horton D.L."/>
            <person name="Alikhan N.F."/>
            <person name="Baker D."/>
            <person name="Gharbi K."/>
            <person name="Hall N."/>
            <person name="Watson M."/>
            <person name="Adriaenssens E.M."/>
            <person name="Foster-Nyarko E."/>
            <person name="Jarju S."/>
            <person name="Secka A."/>
            <person name="Antonio M."/>
            <person name="Oren A."/>
            <person name="Chaudhuri R.R."/>
            <person name="La Ragione R."/>
            <person name="Hildebrand F."/>
            <person name="Pallen M.J."/>
        </authorList>
    </citation>
    <scope>NUCLEOTIDE SEQUENCE</scope>
    <source>
        <strain evidence="2">1370</strain>
    </source>
</reference>
<gene>
    <name evidence="2" type="ORF">IAD28_01880</name>
</gene>
<evidence type="ECO:0000313" key="3">
    <source>
        <dbReference type="Proteomes" id="UP000823960"/>
    </source>
</evidence>
<feature type="transmembrane region" description="Helical" evidence="1">
    <location>
        <begin position="33"/>
        <end position="52"/>
    </location>
</feature>
<comment type="caution">
    <text evidence="2">The sequence shown here is derived from an EMBL/GenBank/DDBJ whole genome shotgun (WGS) entry which is preliminary data.</text>
</comment>
<feature type="transmembrane region" description="Helical" evidence="1">
    <location>
        <begin position="7"/>
        <end position="27"/>
    </location>
</feature>
<protein>
    <submittedName>
        <fullName evidence="2">Uncharacterized protein</fullName>
    </submittedName>
</protein>
<keyword evidence="1" id="KW-0472">Membrane</keyword>
<dbReference type="EMBL" id="DVOL01000025">
    <property type="protein sequence ID" value="HIV10430.1"/>
    <property type="molecule type" value="Genomic_DNA"/>
</dbReference>
<keyword evidence="1" id="KW-0812">Transmembrane</keyword>
<dbReference type="AlphaFoldDB" id="A0A9D1NQV1"/>
<proteinExistence type="predicted"/>
<accession>A0A9D1NQV1</accession>
<reference evidence="2" key="1">
    <citation type="submission" date="2020-10" db="EMBL/GenBank/DDBJ databases">
        <authorList>
            <person name="Gilroy R."/>
        </authorList>
    </citation>
    <scope>NUCLEOTIDE SEQUENCE</scope>
    <source>
        <strain evidence="2">1370</strain>
    </source>
</reference>
<sequence length="59" mass="6377">MKGSKVWTAIWIAVSIIAFISAIYGLVTNNSELRTTGLILGICFIVGAVMSGNRYKNGR</sequence>